<evidence type="ECO:0000256" key="3">
    <source>
        <dbReference type="ARBA" id="ARBA00022712"/>
    </source>
</evidence>
<dbReference type="GO" id="GO:0005739">
    <property type="term" value="C:mitochondrion"/>
    <property type="evidence" value="ECO:0000318"/>
    <property type="project" value="GO_Central"/>
</dbReference>
<accession>A0A9R0J392</accession>
<name>A0A9R0J392_SPIOL</name>
<dbReference type="GO" id="GO:0052381">
    <property type="term" value="F:tRNA dimethylallyltransferase activity"/>
    <property type="evidence" value="ECO:0000318"/>
    <property type="project" value="GO_Central"/>
</dbReference>
<keyword evidence="3" id="KW-0203">Cytokinin biosynthesis</keyword>
<keyword evidence="4" id="KW-0547">Nucleotide-binding</keyword>
<keyword evidence="2" id="KW-0808">Transferase</keyword>
<dbReference type="InterPro" id="IPR039657">
    <property type="entry name" value="Dimethylallyltransferase"/>
</dbReference>
<dbReference type="GO" id="GO:0005524">
    <property type="term" value="F:ATP binding"/>
    <property type="evidence" value="ECO:0007669"/>
    <property type="project" value="UniProtKB-KW"/>
</dbReference>
<evidence type="ECO:0000256" key="1">
    <source>
        <dbReference type="ARBA" id="ARBA00005842"/>
    </source>
</evidence>
<dbReference type="PANTHER" id="PTHR11088">
    <property type="entry name" value="TRNA DIMETHYLALLYLTRANSFERASE"/>
    <property type="match status" value="1"/>
</dbReference>
<evidence type="ECO:0000256" key="4">
    <source>
        <dbReference type="ARBA" id="ARBA00022741"/>
    </source>
</evidence>
<keyword evidence="5" id="KW-0067">ATP-binding</keyword>
<evidence type="ECO:0000256" key="5">
    <source>
        <dbReference type="ARBA" id="ARBA00022840"/>
    </source>
</evidence>
<evidence type="ECO:0000313" key="6">
    <source>
        <dbReference type="Proteomes" id="UP000813463"/>
    </source>
</evidence>
<dbReference type="PANTHER" id="PTHR11088:SF86">
    <property type="entry name" value="ADENYLATE ISOPENTENYLTRANSFERASE 4-RELATED"/>
    <property type="match status" value="1"/>
</dbReference>
<protein>
    <submittedName>
        <fullName evidence="7">Adenylate isopentenyltransferase-like</fullName>
    </submittedName>
</protein>
<reference evidence="7" key="2">
    <citation type="submission" date="2025-08" db="UniProtKB">
        <authorList>
            <consortium name="RefSeq"/>
        </authorList>
    </citation>
    <scope>IDENTIFICATION</scope>
    <source>
        <tissue evidence="7">Leaf</tissue>
    </source>
</reference>
<dbReference type="AlphaFoldDB" id="A0A9R0J392"/>
<evidence type="ECO:0000313" key="7">
    <source>
        <dbReference type="RefSeq" id="XP_021859205.1"/>
    </source>
</evidence>
<dbReference type="GO" id="GO:0009691">
    <property type="term" value="P:cytokinin biosynthetic process"/>
    <property type="evidence" value="ECO:0000318"/>
    <property type="project" value="GO_Central"/>
</dbReference>
<sequence length="348" mass="38904">MRLSLRSLRCNSFFSYATTSSLLSVYKLPTTTVLNTGAFHSTAGNGRLYRRRGKEKEVKAVVILGPTGSGKSGLSIELGTCFPFEVINSDKIQVYKGLDITTNKIPMEERLGVPHHLIDEIDSEIHGELTPAQYRARASSVISGIAARGNLPLVVGGSNSLIYALLAKRFSPDSDVFNGGGPVCSELRFRCCFLWIDVSLPVLNEYLAKRVDDMLDSGMVNELAEFYESGMVDELAPDTGLTKAIGVPEFERYFRYNGGCDACKEERDRVRRGLYDDAVRTIKENTCQLAKTQIEKIQRLRNGGWRLHRIDGTETFRAVLEGSKSRSDIWNREVVEPSMKIVKRFLEE</sequence>
<dbReference type="Gene3D" id="3.40.50.300">
    <property type="entry name" value="P-loop containing nucleotide triphosphate hydrolases"/>
    <property type="match status" value="1"/>
</dbReference>
<dbReference type="Pfam" id="PF01715">
    <property type="entry name" value="IPPT"/>
    <property type="match status" value="2"/>
</dbReference>
<organism evidence="6 7">
    <name type="scientific">Spinacia oleracea</name>
    <name type="common">Spinach</name>
    <dbReference type="NCBI Taxonomy" id="3562"/>
    <lineage>
        <taxon>Eukaryota</taxon>
        <taxon>Viridiplantae</taxon>
        <taxon>Streptophyta</taxon>
        <taxon>Embryophyta</taxon>
        <taxon>Tracheophyta</taxon>
        <taxon>Spermatophyta</taxon>
        <taxon>Magnoliopsida</taxon>
        <taxon>eudicotyledons</taxon>
        <taxon>Gunneridae</taxon>
        <taxon>Pentapetalae</taxon>
        <taxon>Caryophyllales</taxon>
        <taxon>Chenopodiaceae</taxon>
        <taxon>Chenopodioideae</taxon>
        <taxon>Anserineae</taxon>
        <taxon>Spinacia</taxon>
    </lineage>
</organism>
<proteinExistence type="inferred from homology"/>
<dbReference type="RefSeq" id="XP_021859205.1">
    <property type="nucleotide sequence ID" value="XM_022003513.2"/>
</dbReference>
<reference evidence="6" key="1">
    <citation type="journal article" date="2021" name="Nat. Commun.">
        <title>Genomic analyses provide insights into spinach domestication and the genetic basis of agronomic traits.</title>
        <authorList>
            <person name="Cai X."/>
            <person name="Sun X."/>
            <person name="Xu C."/>
            <person name="Sun H."/>
            <person name="Wang X."/>
            <person name="Ge C."/>
            <person name="Zhang Z."/>
            <person name="Wang Q."/>
            <person name="Fei Z."/>
            <person name="Jiao C."/>
            <person name="Wang Q."/>
        </authorList>
    </citation>
    <scope>NUCLEOTIDE SEQUENCE [LARGE SCALE GENOMIC DNA]</scope>
    <source>
        <strain evidence="6">cv. Varoflay</strain>
    </source>
</reference>
<dbReference type="Proteomes" id="UP000813463">
    <property type="component" value="Chromosome 3"/>
</dbReference>
<comment type="similarity">
    <text evidence="1">Belongs to the IPP transferase family.</text>
</comment>
<dbReference type="GO" id="GO:0006400">
    <property type="term" value="P:tRNA modification"/>
    <property type="evidence" value="ECO:0000318"/>
    <property type="project" value="GO_Central"/>
</dbReference>
<gene>
    <name evidence="7" type="primary">LOC110798332</name>
</gene>
<dbReference type="OrthoDB" id="775260at2759"/>
<dbReference type="GeneID" id="110798332"/>
<evidence type="ECO:0000256" key="2">
    <source>
        <dbReference type="ARBA" id="ARBA00022679"/>
    </source>
</evidence>
<dbReference type="KEGG" id="soe:110798332"/>
<dbReference type="SUPFAM" id="SSF52540">
    <property type="entry name" value="P-loop containing nucleoside triphosphate hydrolases"/>
    <property type="match status" value="1"/>
</dbReference>
<dbReference type="GO" id="GO:0009824">
    <property type="term" value="F:AMP dimethylallyltransferase activity"/>
    <property type="evidence" value="ECO:0000318"/>
    <property type="project" value="GO_Central"/>
</dbReference>
<dbReference type="InterPro" id="IPR027417">
    <property type="entry name" value="P-loop_NTPase"/>
</dbReference>
<dbReference type="Gene3D" id="1.10.287.890">
    <property type="entry name" value="Crystal structure of tRNA isopentenylpyrophosphate transferase (bh2366) domain"/>
    <property type="match status" value="1"/>
</dbReference>
<keyword evidence="6" id="KW-1185">Reference proteome</keyword>